<dbReference type="PANTHER" id="PTHR22930">
    <property type="match status" value="1"/>
</dbReference>
<comment type="function">
    <text evidence="12">Transposase-derived protein that may have nuclease activity. Does not have transposase activity.</text>
</comment>
<comment type="cofactor">
    <cofactor evidence="1">
        <name>a divalent metal cation</name>
        <dbReference type="ChEBI" id="CHEBI:60240"/>
    </cofactor>
</comment>
<sequence length="389" mass="44874">MERNEQKIFLIATYINLIAESDESSNDDSDSAEVLNLLVKNNVERVPKVRCQNYVENVVWHYTGNAFKSHFRLSRPTFTFLLELLTPQLLKQSEGCGRHTIPPEKTLLLAIWMMATPNSYRCVADRFDVGKATAWRCVNKVVNALYSHLHTFITWPDRARAENIWTHVKNKYKFPKVIGAIDGTHIKIAAPKLHPEAYINRKGYHSIQTQIICDHELKITHVYAGQVGSVHDMRVFRLSGFEDMCTAENFPENSHLLGDAAYGIQKYIMVPFKDNGHLTDAQVKYNTCLSQARMMVERTIGLLKGRFRSLLDTLPMRRTDLIPKYICACCVLHNICLIRNDYIDNIPIIVQPNEPVQNEIENIPEIIREEGIEKRNAIVYHLQNENYFE</sequence>
<evidence type="ECO:0000313" key="14">
    <source>
        <dbReference type="EMBL" id="CAL1672142.1"/>
    </source>
</evidence>
<name>A0AAV2MY47_9HYME</name>
<evidence type="ECO:0000256" key="1">
    <source>
        <dbReference type="ARBA" id="ARBA00001968"/>
    </source>
</evidence>
<keyword evidence="9" id="KW-0378">Hydrolase</keyword>
<evidence type="ECO:0000256" key="4">
    <source>
        <dbReference type="ARBA" id="ARBA00006958"/>
    </source>
</evidence>
<evidence type="ECO:0000313" key="15">
    <source>
        <dbReference type="Proteomes" id="UP001497644"/>
    </source>
</evidence>
<dbReference type="GO" id="GO:0046872">
    <property type="term" value="F:metal ion binding"/>
    <property type="evidence" value="ECO:0007669"/>
    <property type="project" value="UniProtKB-KW"/>
</dbReference>
<dbReference type="Proteomes" id="UP001497644">
    <property type="component" value="Unassembled WGS sequence"/>
</dbReference>
<accession>A0AAV2MY47</accession>
<dbReference type="GO" id="GO:0004518">
    <property type="term" value="F:nuclease activity"/>
    <property type="evidence" value="ECO:0007669"/>
    <property type="project" value="UniProtKB-KW"/>
</dbReference>
<dbReference type="PRINTS" id="PR02086">
    <property type="entry name" value="PUTNUCHARBI1"/>
</dbReference>
<evidence type="ECO:0000256" key="6">
    <source>
        <dbReference type="ARBA" id="ARBA00022490"/>
    </source>
</evidence>
<evidence type="ECO:0000256" key="2">
    <source>
        <dbReference type="ARBA" id="ARBA00004123"/>
    </source>
</evidence>
<gene>
    <name evidence="14" type="ORF">LPLAT_LOCUS5547</name>
</gene>
<comment type="similarity">
    <text evidence="4">Belongs to the HARBI1 family.</text>
</comment>
<keyword evidence="7" id="KW-0540">Nuclease</keyword>
<comment type="caution">
    <text evidence="14">The sequence shown here is derived from an EMBL/GenBank/DDBJ whole genome shotgun (WGS) entry which is preliminary data.</text>
</comment>
<dbReference type="GO" id="GO:0016787">
    <property type="term" value="F:hydrolase activity"/>
    <property type="evidence" value="ECO:0007669"/>
    <property type="project" value="UniProtKB-KW"/>
</dbReference>
<dbReference type="Pfam" id="PF13359">
    <property type="entry name" value="DDE_Tnp_4"/>
    <property type="match status" value="1"/>
</dbReference>
<dbReference type="InterPro" id="IPR045249">
    <property type="entry name" value="HARBI1-like"/>
</dbReference>
<proteinExistence type="inferred from homology"/>
<dbReference type="EMBL" id="CAXIPU020000446">
    <property type="protein sequence ID" value="CAL1672142.1"/>
    <property type="molecule type" value="Genomic_DNA"/>
</dbReference>
<evidence type="ECO:0000256" key="8">
    <source>
        <dbReference type="ARBA" id="ARBA00022723"/>
    </source>
</evidence>
<evidence type="ECO:0000256" key="7">
    <source>
        <dbReference type="ARBA" id="ARBA00022722"/>
    </source>
</evidence>
<evidence type="ECO:0000256" key="10">
    <source>
        <dbReference type="ARBA" id="ARBA00023242"/>
    </source>
</evidence>
<dbReference type="PANTHER" id="PTHR22930:SF85">
    <property type="entry name" value="GH03217P-RELATED"/>
    <property type="match status" value="1"/>
</dbReference>
<keyword evidence="6" id="KW-0963">Cytoplasm</keyword>
<evidence type="ECO:0000256" key="12">
    <source>
        <dbReference type="ARBA" id="ARBA00045850"/>
    </source>
</evidence>
<keyword evidence="8" id="KW-0479">Metal-binding</keyword>
<dbReference type="InterPro" id="IPR026103">
    <property type="entry name" value="HARBI1_animal"/>
</dbReference>
<reference evidence="14" key="1">
    <citation type="submission" date="2024-04" db="EMBL/GenBank/DDBJ databases">
        <authorList>
            <consortium name="Molecular Ecology Group"/>
        </authorList>
    </citation>
    <scope>NUCLEOTIDE SEQUENCE</scope>
</reference>
<evidence type="ECO:0000256" key="11">
    <source>
        <dbReference type="ARBA" id="ARBA00030126"/>
    </source>
</evidence>
<evidence type="ECO:0000259" key="13">
    <source>
        <dbReference type="Pfam" id="PF13359"/>
    </source>
</evidence>
<keyword evidence="15" id="KW-1185">Reference proteome</keyword>
<protein>
    <recommendedName>
        <fullName evidence="5">Putative nuclease HARBI1</fullName>
    </recommendedName>
    <alternativeName>
        <fullName evidence="11">Harbinger transposase-derived nuclease</fullName>
    </alternativeName>
</protein>
<dbReference type="GO" id="GO:0005737">
    <property type="term" value="C:cytoplasm"/>
    <property type="evidence" value="ECO:0007669"/>
    <property type="project" value="UniProtKB-SubCell"/>
</dbReference>
<keyword evidence="10" id="KW-0539">Nucleus</keyword>
<feature type="domain" description="DDE Tnp4" evidence="13">
    <location>
        <begin position="181"/>
        <end position="334"/>
    </location>
</feature>
<dbReference type="GO" id="GO:0005634">
    <property type="term" value="C:nucleus"/>
    <property type="evidence" value="ECO:0007669"/>
    <property type="project" value="UniProtKB-SubCell"/>
</dbReference>
<organism evidence="14 15">
    <name type="scientific">Lasius platythorax</name>
    <dbReference type="NCBI Taxonomy" id="488582"/>
    <lineage>
        <taxon>Eukaryota</taxon>
        <taxon>Metazoa</taxon>
        <taxon>Ecdysozoa</taxon>
        <taxon>Arthropoda</taxon>
        <taxon>Hexapoda</taxon>
        <taxon>Insecta</taxon>
        <taxon>Pterygota</taxon>
        <taxon>Neoptera</taxon>
        <taxon>Endopterygota</taxon>
        <taxon>Hymenoptera</taxon>
        <taxon>Apocrita</taxon>
        <taxon>Aculeata</taxon>
        <taxon>Formicoidea</taxon>
        <taxon>Formicidae</taxon>
        <taxon>Formicinae</taxon>
        <taxon>Lasius</taxon>
        <taxon>Lasius</taxon>
    </lineage>
</organism>
<comment type="subcellular location">
    <subcellularLocation>
        <location evidence="3">Cytoplasm</location>
    </subcellularLocation>
    <subcellularLocation>
        <location evidence="2">Nucleus</location>
    </subcellularLocation>
</comment>
<evidence type="ECO:0000256" key="9">
    <source>
        <dbReference type="ARBA" id="ARBA00022801"/>
    </source>
</evidence>
<dbReference type="InterPro" id="IPR027806">
    <property type="entry name" value="HARBI1_dom"/>
</dbReference>
<dbReference type="AlphaFoldDB" id="A0AAV2MY47"/>
<evidence type="ECO:0000256" key="5">
    <source>
        <dbReference type="ARBA" id="ARBA00015519"/>
    </source>
</evidence>
<evidence type="ECO:0000256" key="3">
    <source>
        <dbReference type="ARBA" id="ARBA00004496"/>
    </source>
</evidence>